<name>A0AAV3UIP6_9EURY</name>
<dbReference type="Proteomes" id="UP001501729">
    <property type="component" value="Unassembled WGS sequence"/>
</dbReference>
<dbReference type="AlphaFoldDB" id="A0AAV3UIP6"/>
<dbReference type="PANTHER" id="PTHR39430:SF1">
    <property type="entry name" value="PROTEASE"/>
    <property type="match status" value="1"/>
</dbReference>
<keyword evidence="1" id="KW-1133">Transmembrane helix</keyword>
<evidence type="ECO:0000313" key="4">
    <source>
        <dbReference type="Proteomes" id="UP001501729"/>
    </source>
</evidence>
<comment type="caution">
    <text evidence="3">The sequence shown here is derived from an EMBL/GenBank/DDBJ whole genome shotgun (WGS) entry which is preliminary data.</text>
</comment>
<feature type="transmembrane region" description="Helical" evidence="1">
    <location>
        <begin position="259"/>
        <end position="277"/>
    </location>
</feature>
<dbReference type="GO" id="GO:0080120">
    <property type="term" value="P:CAAX-box protein maturation"/>
    <property type="evidence" value="ECO:0007669"/>
    <property type="project" value="UniProtKB-ARBA"/>
</dbReference>
<feature type="transmembrane region" description="Helical" evidence="1">
    <location>
        <begin position="138"/>
        <end position="161"/>
    </location>
</feature>
<feature type="domain" description="CAAX prenyl protease 2/Lysostaphin resistance protein A-like" evidence="2">
    <location>
        <begin position="143"/>
        <end position="234"/>
    </location>
</feature>
<organism evidence="3 4">
    <name type="scientific">Haladaptatus pallidirubidus</name>
    <dbReference type="NCBI Taxonomy" id="1008152"/>
    <lineage>
        <taxon>Archaea</taxon>
        <taxon>Methanobacteriati</taxon>
        <taxon>Methanobacteriota</taxon>
        <taxon>Stenosarchaea group</taxon>
        <taxon>Halobacteria</taxon>
        <taxon>Halobacteriales</taxon>
        <taxon>Haladaptataceae</taxon>
        <taxon>Haladaptatus</taxon>
    </lineage>
</organism>
<protein>
    <submittedName>
        <fullName evidence="3">Type II CAAX endopeptidase family protein</fullName>
    </submittedName>
</protein>
<keyword evidence="4" id="KW-1185">Reference proteome</keyword>
<feature type="transmembrane region" description="Helical" evidence="1">
    <location>
        <begin position="100"/>
        <end position="126"/>
    </location>
</feature>
<feature type="transmembrane region" description="Helical" evidence="1">
    <location>
        <begin position="173"/>
        <end position="196"/>
    </location>
</feature>
<evidence type="ECO:0000256" key="1">
    <source>
        <dbReference type="SAM" id="Phobius"/>
    </source>
</evidence>
<feature type="transmembrane region" description="Helical" evidence="1">
    <location>
        <begin position="26"/>
        <end position="47"/>
    </location>
</feature>
<sequence length="303" mass="33047">MTRANHKNPTADNGGHRDPSNGRLGLAWRIAFVFLVVILIWLLILHVNRVVFGPGYDRLGHVVSALLLTTLTVPAVVLARRFLDKRPLRGLGIPPLRTGLRSFCIGIGCYLIPAGIGLGVALALGWVDISLTTSLTTLAGILLGLIALVFLSEALLEELIFRGYIYRNLNGSLPCWTSVGGQALLFSLWGISIGAFLTTERIVFFFFVAVVIGMIRAITNDTWACIGFHLAFQTVQQLFTGPWASDAFIVSASGTLERVVFGLVPIALAVLVLELIVGKDTDWSARHPDTVPIERDRSGEQRY</sequence>
<evidence type="ECO:0000313" key="3">
    <source>
        <dbReference type="EMBL" id="GAA5052292.1"/>
    </source>
</evidence>
<keyword evidence="1" id="KW-0472">Membrane</keyword>
<dbReference type="EMBL" id="BAABKX010000012">
    <property type="protein sequence ID" value="GAA5052292.1"/>
    <property type="molecule type" value="Genomic_DNA"/>
</dbReference>
<proteinExistence type="predicted"/>
<dbReference type="InterPro" id="IPR003675">
    <property type="entry name" value="Rce1/LyrA-like_dom"/>
</dbReference>
<dbReference type="GO" id="GO:0004175">
    <property type="term" value="F:endopeptidase activity"/>
    <property type="evidence" value="ECO:0007669"/>
    <property type="project" value="UniProtKB-ARBA"/>
</dbReference>
<dbReference type="RefSeq" id="WP_345411195.1">
    <property type="nucleotide sequence ID" value="NZ_BAABKX010000012.1"/>
</dbReference>
<dbReference type="PANTHER" id="PTHR39430">
    <property type="entry name" value="MEMBRANE-ASSOCIATED PROTEASE-RELATED"/>
    <property type="match status" value="1"/>
</dbReference>
<accession>A0AAV3UIP6</accession>
<feature type="transmembrane region" description="Helical" evidence="1">
    <location>
        <begin position="59"/>
        <end position="79"/>
    </location>
</feature>
<evidence type="ECO:0000259" key="2">
    <source>
        <dbReference type="Pfam" id="PF02517"/>
    </source>
</evidence>
<gene>
    <name evidence="3" type="ORF">GCM10025751_28330</name>
</gene>
<keyword evidence="1" id="KW-0812">Transmembrane</keyword>
<feature type="transmembrane region" description="Helical" evidence="1">
    <location>
        <begin position="202"/>
        <end position="218"/>
    </location>
</feature>
<reference evidence="3 4" key="1">
    <citation type="journal article" date="2019" name="Int. J. Syst. Evol. Microbiol.">
        <title>The Global Catalogue of Microorganisms (GCM) 10K type strain sequencing project: providing services to taxonomists for standard genome sequencing and annotation.</title>
        <authorList>
            <consortium name="The Broad Institute Genomics Platform"/>
            <consortium name="The Broad Institute Genome Sequencing Center for Infectious Disease"/>
            <person name="Wu L."/>
            <person name="Ma J."/>
        </authorList>
    </citation>
    <scope>NUCLEOTIDE SEQUENCE [LARGE SCALE GENOMIC DNA]</scope>
    <source>
        <strain evidence="3 4">JCM 17504</strain>
    </source>
</reference>
<dbReference type="Pfam" id="PF02517">
    <property type="entry name" value="Rce1-like"/>
    <property type="match status" value="1"/>
</dbReference>